<feature type="transmembrane region" description="Helical" evidence="1">
    <location>
        <begin position="25"/>
        <end position="47"/>
    </location>
</feature>
<gene>
    <name evidence="2" type="ORF">GCM10011391_12410</name>
</gene>
<dbReference type="AlphaFoldDB" id="A0A8J2VP58"/>
<keyword evidence="1" id="KW-0472">Membrane</keyword>
<keyword evidence="3" id="KW-1185">Reference proteome</keyword>
<dbReference type="RefSeq" id="WP_188690789.1">
    <property type="nucleotide sequence ID" value="NZ_BMIR01000004.1"/>
</dbReference>
<accession>A0A8J2VP58</accession>
<dbReference type="EMBL" id="BMIR01000004">
    <property type="protein sequence ID" value="GGE35220.1"/>
    <property type="molecule type" value="Genomic_DNA"/>
</dbReference>
<reference evidence="2" key="1">
    <citation type="journal article" date="2014" name="Int. J. Syst. Evol. Microbiol.">
        <title>Complete genome sequence of Corynebacterium casei LMG S-19264T (=DSM 44701T), isolated from a smear-ripened cheese.</title>
        <authorList>
            <consortium name="US DOE Joint Genome Institute (JGI-PGF)"/>
            <person name="Walter F."/>
            <person name="Albersmeier A."/>
            <person name="Kalinowski J."/>
            <person name="Ruckert C."/>
        </authorList>
    </citation>
    <scope>NUCLEOTIDE SEQUENCE</scope>
    <source>
        <strain evidence="2">CGMCC 1.15371</strain>
    </source>
</reference>
<sequence length="51" mass="5351">MYTVILFAGTSVAPGRSIAFMKTGSFPLAFILLALTLAIGLASAFTIKKDD</sequence>
<reference evidence="2" key="2">
    <citation type="submission" date="2020-09" db="EMBL/GenBank/DDBJ databases">
        <authorList>
            <person name="Sun Q."/>
            <person name="Zhou Y."/>
        </authorList>
    </citation>
    <scope>NUCLEOTIDE SEQUENCE</scope>
    <source>
        <strain evidence="2">CGMCC 1.15371</strain>
    </source>
</reference>
<evidence type="ECO:0000313" key="2">
    <source>
        <dbReference type="EMBL" id="GGE35220.1"/>
    </source>
</evidence>
<keyword evidence="1" id="KW-1133">Transmembrane helix</keyword>
<dbReference type="Proteomes" id="UP000628775">
    <property type="component" value="Unassembled WGS sequence"/>
</dbReference>
<evidence type="ECO:0000313" key="3">
    <source>
        <dbReference type="Proteomes" id="UP000628775"/>
    </source>
</evidence>
<organism evidence="2 3">
    <name type="scientific">Pullulanibacillus camelliae</name>
    <dbReference type="NCBI Taxonomy" id="1707096"/>
    <lineage>
        <taxon>Bacteria</taxon>
        <taxon>Bacillati</taxon>
        <taxon>Bacillota</taxon>
        <taxon>Bacilli</taxon>
        <taxon>Bacillales</taxon>
        <taxon>Sporolactobacillaceae</taxon>
        <taxon>Pullulanibacillus</taxon>
    </lineage>
</organism>
<name>A0A8J2VP58_9BACL</name>
<comment type="caution">
    <text evidence="2">The sequence shown here is derived from an EMBL/GenBank/DDBJ whole genome shotgun (WGS) entry which is preliminary data.</text>
</comment>
<proteinExistence type="predicted"/>
<keyword evidence="1" id="KW-0812">Transmembrane</keyword>
<protein>
    <submittedName>
        <fullName evidence="2">Uncharacterized protein</fullName>
    </submittedName>
</protein>
<evidence type="ECO:0000256" key="1">
    <source>
        <dbReference type="SAM" id="Phobius"/>
    </source>
</evidence>